<dbReference type="InterPro" id="IPR013750">
    <property type="entry name" value="GHMP_kinase_C_dom"/>
</dbReference>
<dbReference type="PANTHER" id="PTHR43290:SF2">
    <property type="entry name" value="MEVALONATE KINASE"/>
    <property type="match status" value="1"/>
</dbReference>
<evidence type="ECO:0000313" key="17">
    <source>
        <dbReference type="Proteomes" id="UP001595844"/>
    </source>
</evidence>
<evidence type="ECO:0000256" key="6">
    <source>
        <dbReference type="ARBA" id="ARBA00022679"/>
    </source>
</evidence>
<proteinExistence type="inferred from homology"/>
<evidence type="ECO:0000256" key="4">
    <source>
        <dbReference type="ARBA" id="ARBA00022490"/>
    </source>
</evidence>
<evidence type="ECO:0000256" key="1">
    <source>
        <dbReference type="ARBA" id="ARBA00004496"/>
    </source>
</evidence>
<dbReference type="Gene3D" id="3.30.230.10">
    <property type="match status" value="1"/>
</dbReference>
<dbReference type="InterPro" id="IPR006205">
    <property type="entry name" value="Mev_gal_kin"/>
</dbReference>
<dbReference type="InterPro" id="IPR036554">
    <property type="entry name" value="GHMP_kinase_C_sf"/>
</dbReference>
<evidence type="ECO:0000256" key="12">
    <source>
        <dbReference type="ARBA" id="ARBA00029438"/>
    </source>
</evidence>
<keyword evidence="8 16" id="KW-0418">Kinase</keyword>
<evidence type="ECO:0000256" key="9">
    <source>
        <dbReference type="ARBA" id="ARBA00022840"/>
    </source>
</evidence>
<dbReference type="InterPro" id="IPR006204">
    <property type="entry name" value="GHMP_kinase_N_dom"/>
</dbReference>
<keyword evidence="6 16" id="KW-0808">Transferase</keyword>
<dbReference type="Gene3D" id="3.30.70.890">
    <property type="entry name" value="GHMP kinase, C-terminal domain"/>
    <property type="match status" value="1"/>
</dbReference>
<dbReference type="EC" id="2.7.1.36" evidence="3"/>
<comment type="caution">
    <text evidence="16">The sequence shown here is derived from an EMBL/GenBank/DDBJ whole genome shotgun (WGS) entry which is preliminary data.</text>
</comment>
<dbReference type="PRINTS" id="PR00959">
    <property type="entry name" value="MEVGALKINASE"/>
</dbReference>
<dbReference type="SUPFAM" id="SSF55060">
    <property type="entry name" value="GHMP Kinase, C-terminal domain"/>
    <property type="match status" value="1"/>
</dbReference>
<dbReference type="Pfam" id="PF08544">
    <property type="entry name" value="GHMP_kinases_C"/>
    <property type="match status" value="1"/>
</dbReference>
<dbReference type="GO" id="GO:0004496">
    <property type="term" value="F:mevalonate kinase activity"/>
    <property type="evidence" value="ECO:0007669"/>
    <property type="project" value="UniProtKB-EC"/>
</dbReference>
<evidence type="ECO:0000313" key="16">
    <source>
        <dbReference type="EMBL" id="MFC4376061.1"/>
    </source>
</evidence>
<dbReference type="InterPro" id="IPR006203">
    <property type="entry name" value="GHMP_knse_ATP-bd_CS"/>
</dbReference>
<evidence type="ECO:0000256" key="7">
    <source>
        <dbReference type="ARBA" id="ARBA00022741"/>
    </source>
</evidence>
<feature type="domain" description="GHMP kinase C-terminal" evidence="15">
    <location>
        <begin position="245"/>
        <end position="321"/>
    </location>
</feature>
<dbReference type="Proteomes" id="UP001595844">
    <property type="component" value="Unassembled WGS sequence"/>
</dbReference>
<evidence type="ECO:0000259" key="14">
    <source>
        <dbReference type="Pfam" id="PF00288"/>
    </source>
</evidence>
<dbReference type="SUPFAM" id="SSF54211">
    <property type="entry name" value="Ribosomal protein S5 domain 2-like"/>
    <property type="match status" value="1"/>
</dbReference>
<organism evidence="16 17">
    <name type="scientific">Nocardia halotolerans</name>
    <dbReference type="NCBI Taxonomy" id="1755878"/>
    <lineage>
        <taxon>Bacteria</taxon>
        <taxon>Bacillati</taxon>
        <taxon>Actinomycetota</taxon>
        <taxon>Actinomycetes</taxon>
        <taxon>Mycobacteriales</taxon>
        <taxon>Nocardiaceae</taxon>
        <taxon>Nocardia</taxon>
    </lineage>
</organism>
<dbReference type="RefSeq" id="WP_378564107.1">
    <property type="nucleotide sequence ID" value="NZ_JBHSDL010000016.1"/>
</dbReference>
<evidence type="ECO:0000256" key="10">
    <source>
        <dbReference type="ARBA" id="ARBA00022842"/>
    </source>
</evidence>
<evidence type="ECO:0000256" key="2">
    <source>
        <dbReference type="ARBA" id="ARBA00006495"/>
    </source>
</evidence>
<comment type="subcellular location">
    <subcellularLocation>
        <location evidence="1">Cytoplasm</location>
    </subcellularLocation>
</comment>
<dbReference type="EMBL" id="JBHSDL010000016">
    <property type="protein sequence ID" value="MFC4376061.1"/>
    <property type="molecule type" value="Genomic_DNA"/>
</dbReference>
<evidence type="ECO:0000256" key="5">
    <source>
        <dbReference type="ARBA" id="ARBA00022516"/>
    </source>
</evidence>
<accession>A0ABV8VLB7</accession>
<evidence type="ECO:0000259" key="15">
    <source>
        <dbReference type="Pfam" id="PF08544"/>
    </source>
</evidence>
<dbReference type="NCBIfam" id="TIGR00549">
    <property type="entry name" value="mevalon_kin"/>
    <property type="match status" value="1"/>
</dbReference>
<evidence type="ECO:0000256" key="13">
    <source>
        <dbReference type="SAM" id="MobiDB-lite"/>
    </source>
</evidence>
<name>A0ABV8VLB7_9NOCA</name>
<keyword evidence="9" id="KW-0067">ATP-binding</keyword>
<keyword evidence="11" id="KW-0443">Lipid metabolism</keyword>
<dbReference type="InterPro" id="IPR014721">
    <property type="entry name" value="Ribsml_uS5_D2-typ_fold_subgr"/>
</dbReference>
<dbReference type="PROSITE" id="PS00627">
    <property type="entry name" value="GHMP_KINASES_ATP"/>
    <property type="match status" value="1"/>
</dbReference>
<feature type="region of interest" description="Disordered" evidence="13">
    <location>
        <begin position="1"/>
        <end position="22"/>
    </location>
</feature>
<dbReference type="PANTHER" id="PTHR43290">
    <property type="entry name" value="MEVALONATE KINASE"/>
    <property type="match status" value="1"/>
</dbReference>
<keyword evidence="10" id="KW-0460">Magnesium</keyword>
<keyword evidence="17" id="KW-1185">Reference proteome</keyword>
<feature type="domain" description="GHMP kinase N-terminal" evidence="14">
    <location>
        <begin position="96"/>
        <end position="175"/>
    </location>
</feature>
<gene>
    <name evidence="16" type="primary">mvk</name>
    <name evidence="16" type="ORF">ACFO5K_18320</name>
</gene>
<evidence type="ECO:0000256" key="8">
    <source>
        <dbReference type="ARBA" id="ARBA00022777"/>
    </source>
</evidence>
<evidence type="ECO:0000256" key="3">
    <source>
        <dbReference type="ARBA" id="ARBA00012103"/>
    </source>
</evidence>
<reference evidence="17" key="1">
    <citation type="journal article" date="2019" name="Int. J. Syst. Evol. Microbiol.">
        <title>The Global Catalogue of Microorganisms (GCM) 10K type strain sequencing project: providing services to taxonomists for standard genome sequencing and annotation.</title>
        <authorList>
            <consortium name="The Broad Institute Genomics Platform"/>
            <consortium name="The Broad Institute Genome Sequencing Center for Infectious Disease"/>
            <person name="Wu L."/>
            <person name="Ma J."/>
        </authorList>
    </citation>
    <scope>NUCLEOTIDE SEQUENCE [LARGE SCALE GENOMIC DNA]</scope>
    <source>
        <strain evidence="17">IBRC-M 10490</strain>
    </source>
</reference>
<protein>
    <recommendedName>
        <fullName evidence="3">mevalonate kinase</fullName>
        <ecNumber evidence="3">2.7.1.36</ecNumber>
    </recommendedName>
</protein>
<keyword evidence="7" id="KW-0547">Nucleotide-binding</keyword>
<comment type="similarity">
    <text evidence="2">Belongs to the GHMP kinase family. Mevalonate kinase subfamily.</text>
</comment>
<dbReference type="Pfam" id="PF00288">
    <property type="entry name" value="GHMP_kinases_N"/>
    <property type="match status" value="1"/>
</dbReference>
<feature type="compositionally biased region" description="Basic and acidic residues" evidence="13">
    <location>
        <begin position="12"/>
        <end position="22"/>
    </location>
</feature>
<dbReference type="InterPro" id="IPR020568">
    <property type="entry name" value="Ribosomal_Su5_D2-typ_SF"/>
</dbReference>
<keyword evidence="4" id="KW-0963">Cytoplasm</keyword>
<evidence type="ECO:0000256" key="11">
    <source>
        <dbReference type="ARBA" id="ARBA00023098"/>
    </source>
</evidence>
<sequence length="334" mass="34376">MVETVNIPPAEQRTRAASADRSEISGFGHAHAKVILMGEHTVVHGAPAIAIPLPTLLARAFARPYRSDIDSRSLSDGHFRFVAGSADHQGSGPQIAVEAAMRQWGITESAVEVIVECDIPVARGLGSSAACAGAAVRAVADFYGKVLDPGKLYDFVQCGEQVSHGRASGIDASAVLASAPIWFHQGVARPVYFGVDAALVIADTGVPGRTDHAVAGVRRALDRDPVLAERLIGRASGLVHAAAIDLAAGRAEPLGLAMLDFQELLFELGVSSPEIENLVVAALCAGADGAKLTGAGMGGCVLALASIDSAPAVSAALRCAGAVQTWTVHPHHIC</sequence>
<comment type="pathway">
    <text evidence="12">Isoprenoid biosynthesis; isopentenyl diphosphate biosynthesis via mevalonate pathway; isopentenyl diphosphate from (R)-mevalonate: step 1/3.</text>
</comment>
<keyword evidence="5" id="KW-0444">Lipid biosynthesis</keyword>